<dbReference type="CDD" id="cd14859">
    <property type="entry name" value="PMEI_like"/>
    <property type="match status" value="1"/>
</dbReference>
<sequence>MISSERNLRKLLPDWGANFSFHQYLRIELCKDLKYLTEMARFHSFSFPCLSLAFLVCFILIHASPAAIDEPTGLVDKVCNQTSNYTFCVEALYSDRRTPDADSYTLAFIAFGVAYANASSTRDYIAELLKKTSGQDYHSRLEICGHDYLRAVSKLEEACNDLNSETFFGLAKLADVASKASDHCQDAFRGISSPPLGSRNGDLKRLCEIGAVIAKLFTGSS</sequence>
<accession>A0A6N2LPL2</accession>
<dbReference type="SMART" id="SM00856">
    <property type="entry name" value="PMEI"/>
    <property type="match status" value="1"/>
</dbReference>
<gene>
    <name evidence="6" type="ORF">SVIM_LOCUS262323</name>
</gene>
<evidence type="ECO:0000256" key="3">
    <source>
        <dbReference type="ARBA" id="ARBA00038471"/>
    </source>
</evidence>
<evidence type="ECO:0000313" key="6">
    <source>
        <dbReference type="EMBL" id="VFU43069.1"/>
    </source>
</evidence>
<feature type="transmembrane region" description="Helical" evidence="4">
    <location>
        <begin position="42"/>
        <end position="61"/>
    </location>
</feature>
<evidence type="ECO:0000256" key="1">
    <source>
        <dbReference type="ARBA" id="ARBA00022729"/>
    </source>
</evidence>
<evidence type="ECO:0000259" key="5">
    <source>
        <dbReference type="SMART" id="SM00856"/>
    </source>
</evidence>
<feature type="domain" description="Pectinesterase inhibitor" evidence="5">
    <location>
        <begin position="70"/>
        <end position="213"/>
    </location>
</feature>
<dbReference type="FunFam" id="1.20.140.40:FF:000008">
    <property type="entry name" value="Invertase/pectin methylesterase inhibitor family protein"/>
    <property type="match status" value="1"/>
</dbReference>
<protein>
    <recommendedName>
        <fullName evidence="5">Pectinesterase inhibitor domain-containing protein</fullName>
    </recommendedName>
</protein>
<proteinExistence type="inferred from homology"/>
<dbReference type="Pfam" id="PF04043">
    <property type="entry name" value="PMEI"/>
    <property type="match status" value="1"/>
</dbReference>
<keyword evidence="4" id="KW-1133">Transmembrane helix</keyword>
<evidence type="ECO:0000256" key="2">
    <source>
        <dbReference type="ARBA" id="ARBA00023157"/>
    </source>
</evidence>
<dbReference type="NCBIfam" id="TIGR01614">
    <property type="entry name" value="PME_inhib"/>
    <property type="match status" value="1"/>
</dbReference>
<keyword evidence="2" id="KW-1015">Disulfide bond</keyword>
<keyword evidence="4" id="KW-0812">Transmembrane</keyword>
<dbReference type="PANTHER" id="PTHR35357:SF8">
    <property type="entry name" value="OS01G0111000 PROTEIN"/>
    <property type="match status" value="1"/>
</dbReference>
<dbReference type="InterPro" id="IPR035513">
    <property type="entry name" value="Invertase/methylesterase_inhib"/>
</dbReference>
<dbReference type="PANTHER" id="PTHR35357">
    <property type="entry name" value="OS02G0537100 PROTEIN"/>
    <property type="match status" value="1"/>
</dbReference>
<keyword evidence="1" id="KW-0732">Signal</keyword>
<organism evidence="6">
    <name type="scientific">Salix viminalis</name>
    <name type="common">Common osier</name>
    <name type="synonym">Basket willow</name>
    <dbReference type="NCBI Taxonomy" id="40686"/>
    <lineage>
        <taxon>Eukaryota</taxon>
        <taxon>Viridiplantae</taxon>
        <taxon>Streptophyta</taxon>
        <taxon>Embryophyta</taxon>
        <taxon>Tracheophyta</taxon>
        <taxon>Spermatophyta</taxon>
        <taxon>Magnoliopsida</taxon>
        <taxon>eudicotyledons</taxon>
        <taxon>Gunneridae</taxon>
        <taxon>Pentapetalae</taxon>
        <taxon>rosids</taxon>
        <taxon>fabids</taxon>
        <taxon>Malpighiales</taxon>
        <taxon>Salicaceae</taxon>
        <taxon>Saliceae</taxon>
        <taxon>Salix</taxon>
    </lineage>
</organism>
<reference evidence="6" key="1">
    <citation type="submission" date="2019-03" db="EMBL/GenBank/DDBJ databases">
        <authorList>
            <person name="Mank J."/>
            <person name="Almeida P."/>
        </authorList>
    </citation>
    <scope>NUCLEOTIDE SEQUENCE</scope>
    <source>
        <strain evidence="6">78183</strain>
    </source>
</reference>
<evidence type="ECO:0000256" key="4">
    <source>
        <dbReference type="SAM" id="Phobius"/>
    </source>
</evidence>
<dbReference type="GO" id="GO:0046910">
    <property type="term" value="F:pectinesterase inhibitor activity"/>
    <property type="evidence" value="ECO:0007669"/>
    <property type="project" value="UniProtKB-ARBA"/>
</dbReference>
<dbReference type="Gene3D" id="1.20.140.40">
    <property type="entry name" value="Invertase/pectin methylesterase inhibitor family protein"/>
    <property type="match status" value="1"/>
</dbReference>
<dbReference type="EMBL" id="CAADRP010001596">
    <property type="protein sequence ID" value="VFU43069.1"/>
    <property type="molecule type" value="Genomic_DNA"/>
</dbReference>
<comment type="similarity">
    <text evidence="3">Belongs to the PMEI family.</text>
</comment>
<dbReference type="InterPro" id="IPR006501">
    <property type="entry name" value="Pectinesterase_inhib_dom"/>
</dbReference>
<dbReference type="SUPFAM" id="SSF101148">
    <property type="entry name" value="Plant invertase/pectin methylesterase inhibitor"/>
    <property type="match status" value="1"/>
</dbReference>
<keyword evidence="4" id="KW-0472">Membrane</keyword>
<name>A0A6N2LPL2_SALVM</name>
<dbReference type="AlphaFoldDB" id="A0A6N2LPL2"/>